<dbReference type="InterPro" id="IPR018647">
    <property type="entry name" value="SLFN_3-like_DNA/RNA_helicase"/>
</dbReference>
<evidence type="ECO:0000259" key="4">
    <source>
        <dbReference type="Pfam" id="PF04326"/>
    </source>
</evidence>
<feature type="domain" description="Poxin-Schlafen/Schlafen-like N-terminal" evidence="6">
    <location>
        <begin position="90"/>
        <end position="206"/>
    </location>
</feature>
<keyword evidence="3" id="KW-0067">ATP-binding</keyword>
<evidence type="ECO:0000256" key="3">
    <source>
        <dbReference type="ARBA" id="ARBA00022840"/>
    </source>
</evidence>
<sequence length="913" mass="104137">MEKHNSSLVEDLSHPDLVFNIGKVTLGERNRNKMQKTRREQERVNILQAACALLNSGGGVIQMEMANEDEQPVEIGLDLEEALRELIQSSDLQAFFEFKYQGKCFYIFVKSWSSAPSPEDSSPKPRICSLSSSLRRRSGTSVILMKSREAFDFLVTRKKSVKCSLSHEGLSQSKIPRAVHQNVFESDLAFKLFQSDRLKYDDILPFPESQSVEFKQFSTKNIQKYVKSLIPEYIPAFANSGGGYLFVGVEDQSRKVLGCAKDQVDCASLETAIADAVSKLPIVHFCSSEAQLSYRTKVIDVFHGEDLYGYCFAIKVEPFCCVVFSEAPISWMVNDRKTIYSLTAEKWVDMMISGKPESNLLCLSKDFESQLNLSSASPLSRPVYSKKGLEHKEDLQRILFSVPRENLRYTPESVWKELFSQHEGLKALISQQMHPFSQGILIFSRSWAVDLDLQEKQEVICDALLIALNSPPTLYTVLSDQDAEGQAYCTQTAFTLKQKLVNMGGYTGKVCVMTKVLYLSPRSKPETTEGSGCLVDYPSSYYLRDTQQMEALLQALVIVLLGFRSFLSDQLGCEILNLLTVQQYEILSTNLRKNRHWFVHGLPGSGKTVMAMKIMEKIRNMFHCEKNNILYICENQPLKNFIGNKQICEAVTRKTFMKKEDFKDIQHIIVDEAQNFRKEDGDWYGKAIAITQREKEHPGNLWIFLDYFQTSHLDVSGLPPLSSQYPREELTRVVRNADQIALYLKKLMKNIKKNPPRNIPRRSLEMLPEAEWVRDVQGILKIQKNLTQTQIVNFVADTCKGLFEKGYTFKDIAVLVSTTEEVNDYKYDLLRAMRKKRMVQFCDASGVLSDHIVLDSVRRFSGLERNIVFGIHSKTAEPPILNNILACLASRAKQQLYILFCDNFYKEPQPEMG</sequence>
<dbReference type="PANTHER" id="PTHR12155:SF43">
    <property type="entry name" value="SCHLAFEN FAMILY MEMBER 13"/>
    <property type="match status" value="1"/>
</dbReference>
<evidence type="ECO:0000313" key="9">
    <source>
        <dbReference type="Proteomes" id="UP000694407"/>
    </source>
</evidence>
<gene>
    <name evidence="8" type="primary">SLFN13</name>
    <name evidence="8" type="synonym">LOC107150330</name>
</gene>
<keyword evidence="2" id="KW-0547">Nucleotide-binding</keyword>
<dbReference type="Pfam" id="PF17057">
    <property type="entry name" value="B3R"/>
    <property type="match status" value="1"/>
</dbReference>
<dbReference type="GO" id="GO:0005737">
    <property type="term" value="C:cytoplasm"/>
    <property type="evidence" value="ECO:0007669"/>
    <property type="project" value="Ensembl"/>
</dbReference>
<accession>A0A8C5ZW27</accession>
<comment type="similarity">
    <text evidence="1">Belongs to the Schlafen family. Subgroup III subfamily.</text>
</comment>
<keyword evidence="9" id="KW-1185">Reference proteome</keyword>
<dbReference type="Pfam" id="PF21026">
    <property type="entry name" value="SLFN_GTPase-like"/>
    <property type="match status" value="1"/>
</dbReference>
<protein>
    <submittedName>
        <fullName evidence="8">Schlafen family member 13</fullName>
    </submittedName>
</protein>
<dbReference type="SUPFAM" id="SSF52540">
    <property type="entry name" value="P-loop containing nucleoside triphosphate hydrolases"/>
    <property type="match status" value="1"/>
</dbReference>
<evidence type="ECO:0000259" key="6">
    <source>
        <dbReference type="Pfam" id="PF17057"/>
    </source>
</evidence>
<reference evidence="8" key="1">
    <citation type="submission" date="2025-08" db="UniProtKB">
        <authorList>
            <consortium name="Ensembl"/>
        </authorList>
    </citation>
    <scope>IDENTIFICATION</scope>
</reference>
<dbReference type="Gene3D" id="3.40.50.300">
    <property type="entry name" value="P-loop containing nucleotide triphosphate hydrolases"/>
    <property type="match status" value="2"/>
</dbReference>
<dbReference type="GO" id="GO:0016078">
    <property type="term" value="P:tRNA decay"/>
    <property type="evidence" value="ECO:0007669"/>
    <property type="project" value="Ensembl"/>
</dbReference>
<dbReference type="InterPro" id="IPR027417">
    <property type="entry name" value="P-loop_NTPase"/>
</dbReference>
<dbReference type="GeneTree" id="ENSGT00410000025651"/>
<dbReference type="PANTHER" id="PTHR12155">
    <property type="entry name" value="SCHLAFEN"/>
    <property type="match status" value="1"/>
</dbReference>
<dbReference type="Ensembl" id="ENSMMMT00000024179.1">
    <property type="protein sequence ID" value="ENSMMMP00000021291.1"/>
    <property type="gene ID" value="ENSMMMG00000018719.1"/>
</dbReference>
<dbReference type="InterPro" id="IPR029684">
    <property type="entry name" value="Schlafen"/>
</dbReference>
<evidence type="ECO:0000256" key="2">
    <source>
        <dbReference type="ARBA" id="ARBA00022741"/>
    </source>
</evidence>
<dbReference type="Proteomes" id="UP000694407">
    <property type="component" value="Unplaced"/>
</dbReference>
<feature type="domain" description="Schlafen group 3-like DNA/RNA helicase" evidence="5">
    <location>
        <begin position="597"/>
        <end position="679"/>
    </location>
</feature>
<dbReference type="InterPro" id="IPR031450">
    <property type="entry name" value="Poxin-SLFN/SLFN_N"/>
</dbReference>
<dbReference type="Pfam" id="PF09848">
    <property type="entry name" value="SLFN-g3_helicase"/>
    <property type="match status" value="1"/>
</dbReference>
<dbReference type="InterPro" id="IPR038461">
    <property type="entry name" value="Schlafen_AlbA_2_dom_sf"/>
</dbReference>
<dbReference type="FunFam" id="3.40.50.300:FF:001322">
    <property type="entry name" value="Schlafen family member 11"/>
    <property type="match status" value="1"/>
</dbReference>
<evidence type="ECO:0000259" key="7">
    <source>
        <dbReference type="Pfam" id="PF21026"/>
    </source>
</evidence>
<dbReference type="InterPro" id="IPR048729">
    <property type="entry name" value="SLFN_GTPase-like"/>
</dbReference>
<dbReference type="GO" id="GO:0004521">
    <property type="term" value="F:RNA endonuclease activity"/>
    <property type="evidence" value="ECO:0007669"/>
    <property type="project" value="Ensembl"/>
</dbReference>
<evidence type="ECO:0000256" key="1">
    <source>
        <dbReference type="ARBA" id="ARBA00010114"/>
    </source>
</evidence>
<evidence type="ECO:0000259" key="5">
    <source>
        <dbReference type="Pfam" id="PF09848"/>
    </source>
</evidence>
<evidence type="ECO:0000313" key="8">
    <source>
        <dbReference type="Ensembl" id="ENSMMMP00000021291.1"/>
    </source>
</evidence>
<feature type="domain" description="Schlafen GTPase-like" evidence="7">
    <location>
        <begin position="406"/>
        <end position="543"/>
    </location>
</feature>
<dbReference type="GO" id="GO:0005524">
    <property type="term" value="F:ATP binding"/>
    <property type="evidence" value="ECO:0007669"/>
    <property type="project" value="UniProtKB-KW"/>
</dbReference>
<dbReference type="Gene3D" id="3.30.950.30">
    <property type="entry name" value="Schlafen, AAA domain"/>
    <property type="match status" value="1"/>
</dbReference>
<organism evidence="8 9">
    <name type="scientific">Marmota marmota marmota</name>
    <name type="common">Alpine marmot</name>
    <dbReference type="NCBI Taxonomy" id="9994"/>
    <lineage>
        <taxon>Eukaryota</taxon>
        <taxon>Metazoa</taxon>
        <taxon>Chordata</taxon>
        <taxon>Craniata</taxon>
        <taxon>Vertebrata</taxon>
        <taxon>Euteleostomi</taxon>
        <taxon>Mammalia</taxon>
        <taxon>Eutheria</taxon>
        <taxon>Euarchontoglires</taxon>
        <taxon>Glires</taxon>
        <taxon>Rodentia</taxon>
        <taxon>Sciuromorpha</taxon>
        <taxon>Sciuridae</taxon>
        <taxon>Xerinae</taxon>
        <taxon>Marmotini</taxon>
        <taxon>Marmota</taxon>
    </lineage>
</organism>
<dbReference type="InterPro" id="IPR007421">
    <property type="entry name" value="Schlafen_AlbA_2_dom"/>
</dbReference>
<dbReference type="AlphaFoldDB" id="A0A8C5ZW27"/>
<dbReference type="GO" id="GO:0016075">
    <property type="term" value="P:rRNA catabolic process"/>
    <property type="evidence" value="ECO:0007669"/>
    <property type="project" value="Ensembl"/>
</dbReference>
<feature type="domain" description="Schlafen AlbA-2" evidence="4">
    <location>
        <begin position="208"/>
        <end position="282"/>
    </location>
</feature>
<name>A0A8C5ZW27_MARMA</name>
<dbReference type="GO" id="GO:0051607">
    <property type="term" value="P:defense response to virus"/>
    <property type="evidence" value="ECO:0007669"/>
    <property type="project" value="TreeGrafter"/>
</dbReference>
<reference evidence="8" key="2">
    <citation type="submission" date="2025-09" db="UniProtKB">
        <authorList>
            <consortium name="Ensembl"/>
        </authorList>
    </citation>
    <scope>IDENTIFICATION</scope>
</reference>
<dbReference type="Pfam" id="PF04326">
    <property type="entry name" value="SLFN_AlbA_2"/>
    <property type="match status" value="1"/>
</dbReference>
<dbReference type="GO" id="GO:0000049">
    <property type="term" value="F:tRNA binding"/>
    <property type="evidence" value="ECO:0007669"/>
    <property type="project" value="TreeGrafter"/>
</dbReference>
<proteinExistence type="inferred from homology"/>